<dbReference type="Gene3D" id="2.180.10.10">
    <property type="entry name" value="RHS repeat-associated core"/>
    <property type="match status" value="1"/>
</dbReference>
<gene>
    <name evidence="5" type="ORF">SAMN06296416_106122</name>
</gene>
<evidence type="ECO:0000313" key="5">
    <source>
        <dbReference type="EMBL" id="SOD55157.1"/>
    </source>
</evidence>
<dbReference type="PANTHER" id="PTHR32305:SF15">
    <property type="entry name" value="PROTEIN RHSA-RELATED"/>
    <property type="match status" value="1"/>
</dbReference>
<dbReference type="InterPro" id="IPR050708">
    <property type="entry name" value="T6SS_VgrG/RHS"/>
</dbReference>
<dbReference type="Pfam" id="PF14040">
    <property type="entry name" value="DNase_NucA_NucB"/>
    <property type="match status" value="1"/>
</dbReference>
<evidence type="ECO:0000259" key="3">
    <source>
        <dbReference type="Pfam" id="PF14040"/>
    </source>
</evidence>
<feature type="domain" description="Deoxyribonuclease NucA/NucB" evidence="3">
    <location>
        <begin position="251"/>
        <end position="305"/>
    </location>
</feature>
<dbReference type="PANTHER" id="PTHR32305">
    <property type="match status" value="1"/>
</dbReference>
<organism evidence="5 6">
    <name type="scientific">Pseudoxanthomonas wuyuanensis</name>
    <dbReference type="NCBI Taxonomy" id="1073196"/>
    <lineage>
        <taxon>Bacteria</taxon>
        <taxon>Pseudomonadati</taxon>
        <taxon>Pseudomonadota</taxon>
        <taxon>Gammaproteobacteria</taxon>
        <taxon>Lysobacterales</taxon>
        <taxon>Lysobacteraceae</taxon>
        <taxon>Pseudoxanthomonas</taxon>
    </lineage>
</organism>
<dbReference type="EMBL" id="OCND01000006">
    <property type="protein sequence ID" value="SOD55157.1"/>
    <property type="molecule type" value="Genomic_DNA"/>
</dbReference>
<keyword evidence="2" id="KW-0732">Signal</keyword>
<evidence type="ECO:0000313" key="6">
    <source>
        <dbReference type="Proteomes" id="UP000219374"/>
    </source>
</evidence>
<reference evidence="5 6" key="1">
    <citation type="submission" date="2017-09" db="EMBL/GenBank/DDBJ databases">
        <authorList>
            <person name="Ehlers B."/>
            <person name="Leendertz F.H."/>
        </authorList>
    </citation>
    <scope>NUCLEOTIDE SEQUENCE [LARGE SCALE GENOMIC DNA]</scope>
    <source>
        <strain evidence="5 6">CGMCC 1.10978</strain>
    </source>
</reference>
<keyword evidence="1" id="KW-0677">Repeat</keyword>
<proteinExistence type="predicted"/>
<accession>A0A286D960</accession>
<evidence type="ECO:0000259" key="4">
    <source>
        <dbReference type="Pfam" id="PF25023"/>
    </source>
</evidence>
<dbReference type="Proteomes" id="UP000219374">
    <property type="component" value="Unassembled WGS sequence"/>
</dbReference>
<feature type="domain" description="Teneurin-like YD-shell" evidence="4">
    <location>
        <begin position="28"/>
        <end position="122"/>
    </location>
</feature>
<dbReference type="InterPro" id="IPR029476">
    <property type="entry name" value="DNase_NucA_NucB"/>
</dbReference>
<dbReference type="AlphaFoldDB" id="A0A286D960"/>
<protein>
    <submittedName>
        <fullName evidence="5">RHS repeat-associated core domain-containing protein</fullName>
    </submittedName>
</protein>
<dbReference type="RefSeq" id="WP_097122419.1">
    <property type="nucleotide sequence ID" value="NZ_OCND01000006.1"/>
</dbReference>
<dbReference type="Pfam" id="PF25023">
    <property type="entry name" value="TEN_YD-shell"/>
    <property type="match status" value="1"/>
</dbReference>
<dbReference type="InterPro" id="IPR022385">
    <property type="entry name" value="Rhs_assc_core"/>
</dbReference>
<evidence type="ECO:0000256" key="2">
    <source>
        <dbReference type="SAM" id="SignalP"/>
    </source>
</evidence>
<dbReference type="InterPro" id="IPR056823">
    <property type="entry name" value="TEN-like_YD-shell"/>
</dbReference>
<sequence>MNGLGKCLLWLGTVFLAATAQAQTTVEYIHTDALGSVVAVTNAAGQVIERNDYEPYGAIIGKPSYGGVGFTGHVQDAATGLTYMQQRYYDPQFGRFLSVDPITADGATGNNFNRYWYANNNPYTNIDPDGRICDNPNASSACNGGAVTMPSLSELRPAAELALDFTPIVGDAKGIVEAYQDPSVASISAAVVGFVPLVGDAGAKTIRLSVKAQGEAALHAKDAIAAGKPSVLTIARDGADANRAASTGGIPKVPGKQLDEYPPAMFREGGSGASVRAINPSDNMSAGACIGNACRGLPDGAKVRIVVED</sequence>
<evidence type="ECO:0000256" key="1">
    <source>
        <dbReference type="ARBA" id="ARBA00022737"/>
    </source>
</evidence>
<keyword evidence="6" id="KW-1185">Reference proteome</keyword>
<dbReference type="OrthoDB" id="9816400at2"/>
<dbReference type="NCBIfam" id="TIGR03696">
    <property type="entry name" value="Rhs_assc_core"/>
    <property type="match status" value="1"/>
</dbReference>
<name>A0A286D960_9GAMM</name>
<feature type="signal peptide" evidence="2">
    <location>
        <begin position="1"/>
        <end position="22"/>
    </location>
</feature>
<feature type="chain" id="PRO_5012854889" evidence="2">
    <location>
        <begin position="23"/>
        <end position="309"/>
    </location>
</feature>